<evidence type="ECO:0000259" key="2">
    <source>
        <dbReference type="Pfam" id="PF13439"/>
    </source>
</evidence>
<keyword evidence="3" id="KW-0808">Transferase</keyword>
<comment type="caution">
    <text evidence="3">The sequence shown here is derived from an EMBL/GenBank/DDBJ whole genome shotgun (WGS) entry which is preliminary data.</text>
</comment>
<organism evidence="3 4">
    <name type="scientific">Candidatus Thiothrix phosphatis</name>
    <dbReference type="NCBI Taxonomy" id="3112415"/>
    <lineage>
        <taxon>Bacteria</taxon>
        <taxon>Pseudomonadati</taxon>
        <taxon>Pseudomonadota</taxon>
        <taxon>Gammaproteobacteria</taxon>
        <taxon>Thiotrichales</taxon>
        <taxon>Thiotrichaceae</taxon>
        <taxon>Thiothrix</taxon>
    </lineage>
</organism>
<protein>
    <submittedName>
        <fullName evidence="3">Glycosyltransferase</fullName>
        <ecNumber evidence="3">2.4.-.-</ecNumber>
    </submittedName>
</protein>
<dbReference type="EMBL" id="JAYMYJ010000030">
    <property type="protein sequence ID" value="MEB4590147.1"/>
    <property type="molecule type" value="Genomic_DNA"/>
</dbReference>
<feature type="domain" description="Glycosyltransferase subfamily 4-like N-terminal" evidence="2">
    <location>
        <begin position="16"/>
        <end position="171"/>
    </location>
</feature>
<reference evidence="3 4" key="2">
    <citation type="submission" date="2024-01" db="EMBL/GenBank/DDBJ databases">
        <authorList>
            <person name="Xie X."/>
        </authorList>
    </citation>
    <scope>NUCLEOTIDE SEQUENCE [LARGE SCALE GENOMIC DNA]</scope>
    <source>
        <strain evidence="3">SCUT-1</strain>
    </source>
</reference>
<dbReference type="Pfam" id="PF13439">
    <property type="entry name" value="Glyco_transf_4"/>
    <property type="match status" value="1"/>
</dbReference>
<sequence>MSTKKIAIVIADMAAPGGAEKVAADLAEEFYSRNHDVTVIKFEEYGDIPRFSYPGRTIHLHLPSRAGGLPRQVFTLLKRAWYFRKVFQQEKFDHIFSFLEASNVPCALASRDAVLSMHLDPDKMTRHEWRAVRWFYPRAKRVITVSRQMKDLLVERAHLGNVRCIYNPVNIRLINEKAREPIAFEGRFILAVGRLERQKRFDLLIEAYARSQVQQECKLVIVGKGSQRELLEQQIAALGIQERVILAGFEVNPYKYMAKAEFQVMSSDYEGYPLVLIEALALGCPIVSTDCPTGPREIIRSGENGLLVERGQVDALAAGIDEMFLNTAMREKMRHQAKESVNSNDIAAVADAWLAV</sequence>
<evidence type="ECO:0000313" key="4">
    <source>
        <dbReference type="Proteomes" id="UP001308005"/>
    </source>
</evidence>
<keyword evidence="4" id="KW-1185">Reference proteome</keyword>
<keyword evidence="3" id="KW-0328">Glycosyltransferase</keyword>
<dbReference type="InterPro" id="IPR028098">
    <property type="entry name" value="Glyco_trans_4-like_N"/>
</dbReference>
<dbReference type="PANTHER" id="PTHR12526">
    <property type="entry name" value="GLYCOSYLTRANSFERASE"/>
    <property type="match status" value="1"/>
</dbReference>
<proteinExistence type="predicted"/>
<dbReference type="GO" id="GO:0016757">
    <property type="term" value="F:glycosyltransferase activity"/>
    <property type="evidence" value="ECO:0007669"/>
    <property type="project" value="UniProtKB-KW"/>
</dbReference>
<dbReference type="EC" id="2.4.-.-" evidence="3"/>
<dbReference type="RefSeq" id="WP_324693388.1">
    <property type="nucleotide sequence ID" value="NZ_JAYMYJ010000030.1"/>
</dbReference>
<accession>A0ABU6CUF8</accession>
<dbReference type="Proteomes" id="UP001308005">
    <property type="component" value="Unassembled WGS sequence"/>
</dbReference>
<dbReference type="SUPFAM" id="SSF53756">
    <property type="entry name" value="UDP-Glycosyltransferase/glycogen phosphorylase"/>
    <property type="match status" value="1"/>
</dbReference>
<dbReference type="Gene3D" id="3.40.50.2000">
    <property type="entry name" value="Glycogen Phosphorylase B"/>
    <property type="match status" value="2"/>
</dbReference>
<name>A0ABU6CUF8_9GAMM</name>
<evidence type="ECO:0000313" key="3">
    <source>
        <dbReference type="EMBL" id="MEB4590147.1"/>
    </source>
</evidence>
<gene>
    <name evidence="3" type="ORF">VSS37_04065</name>
</gene>
<dbReference type="InterPro" id="IPR001296">
    <property type="entry name" value="Glyco_trans_1"/>
</dbReference>
<feature type="domain" description="Glycosyl transferase family 1" evidence="1">
    <location>
        <begin position="178"/>
        <end position="339"/>
    </location>
</feature>
<reference evidence="4" key="1">
    <citation type="submission" date="2023-07" db="EMBL/GenBank/DDBJ databases">
        <title>The carbon used by Thiothrix.</title>
        <authorList>
            <person name="Chen L."/>
        </authorList>
    </citation>
    <scope>NUCLEOTIDE SEQUENCE [LARGE SCALE GENOMIC DNA]</scope>
</reference>
<evidence type="ECO:0000259" key="1">
    <source>
        <dbReference type="Pfam" id="PF00534"/>
    </source>
</evidence>
<dbReference type="CDD" id="cd03811">
    <property type="entry name" value="GT4_GT28_WabH-like"/>
    <property type="match status" value="1"/>
</dbReference>
<dbReference type="Pfam" id="PF00534">
    <property type="entry name" value="Glycos_transf_1"/>
    <property type="match status" value="1"/>
</dbReference>